<evidence type="ECO:0000259" key="3">
    <source>
        <dbReference type="Pfam" id="PF07728"/>
    </source>
</evidence>
<dbReference type="PANTHER" id="PTHR21610:SF9">
    <property type="entry name" value="VON WILLEBRAND FACTOR A DOMAIN-CONTAINING PROTEIN 8"/>
    <property type="match status" value="1"/>
</dbReference>
<feature type="chain" id="PRO_5035868049" evidence="2">
    <location>
        <begin position="19"/>
        <end position="410"/>
    </location>
</feature>
<keyword evidence="5" id="KW-1185">Reference proteome</keyword>
<evidence type="ECO:0000256" key="2">
    <source>
        <dbReference type="SAM" id="SignalP"/>
    </source>
</evidence>
<evidence type="ECO:0000313" key="4">
    <source>
        <dbReference type="EMBL" id="CAG5045445.1"/>
    </source>
</evidence>
<dbReference type="Proteomes" id="UP000691718">
    <property type="component" value="Unassembled WGS sequence"/>
</dbReference>
<dbReference type="InterPro" id="IPR039891">
    <property type="entry name" value="VWA8"/>
</dbReference>
<comment type="caution">
    <text evidence="4">The sequence shown here is derived from an EMBL/GenBank/DDBJ whole genome shotgun (WGS) entry which is preliminary data.</text>
</comment>
<evidence type="ECO:0000256" key="1">
    <source>
        <dbReference type="SAM" id="MobiDB-lite"/>
    </source>
</evidence>
<sequence>MILPIALIFNSFVMMTLAVQYSFDTEQQRLSPKYAEVLLTPPRFSIMKNGTSTNDKKDAKMSNTDEALNEVSDIIFNDIPQYKKVMELLLQDIKRGNHLLLVENRGLENKKVADRLLQYLNRPTEYTQLQRNTTVHSLTIHPNAKNGTVINEDSPLIKAVKYGYVLVVDEADKAPITVTSSLNSLMENGEMILSDGRKMISKKILNSSGGKPSGIIPVHEDFRMIIMASQTGFPLFEKYYSIPLAGLEDKGVHNASSTLPPGNRTRHRRQTSSSTSHEIGITVKAVGSSPAITTVVMGADGMGPHTATAIASGTAVATATALTYGTGTSTATAIANVSSVATATAHSYDRAVATATASAQDSSSAEATAHAYDKAVATATANSSETKVVTAKAIAKGNQVITDTQTGPST</sequence>
<organism evidence="4 5">
    <name type="scientific">Parnassius apollo</name>
    <name type="common">Apollo butterfly</name>
    <name type="synonym">Papilio apollo</name>
    <dbReference type="NCBI Taxonomy" id="110799"/>
    <lineage>
        <taxon>Eukaryota</taxon>
        <taxon>Metazoa</taxon>
        <taxon>Ecdysozoa</taxon>
        <taxon>Arthropoda</taxon>
        <taxon>Hexapoda</taxon>
        <taxon>Insecta</taxon>
        <taxon>Pterygota</taxon>
        <taxon>Neoptera</taxon>
        <taxon>Endopterygota</taxon>
        <taxon>Lepidoptera</taxon>
        <taxon>Glossata</taxon>
        <taxon>Ditrysia</taxon>
        <taxon>Papilionoidea</taxon>
        <taxon>Papilionidae</taxon>
        <taxon>Parnassiinae</taxon>
        <taxon>Parnassini</taxon>
        <taxon>Parnassius</taxon>
        <taxon>Parnassius</taxon>
    </lineage>
</organism>
<dbReference type="OrthoDB" id="5186at2759"/>
<feature type="region of interest" description="Disordered" evidence="1">
    <location>
        <begin position="254"/>
        <end position="277"/>
    </location>
</feature>
<dbReference type="PANTHER" id="PTHR21610">
    <property type="entry name" value="VON WILLEBRAND FACTOR A DOMAIN-CONTAINING PROTEIN 8"/>
    <property type="match status" value="1"/>
</dbReference>
<dbReference type="EMBL" id="CAJQZP010001427">
    <property type="protein sequence ID" value="CAG5045445.1"/>
    <property type="molecule type" value="Genomic_DNA"/>
</dbReference>
<dbReference type="Pfam" id="PF07728">
    <property type="entry name" value="AAA_5"/>
    <property type="match status" value="1"/>
</dbReference>
<dbReference type="InterPro" id="IPR011704">
    <property type="entry name" value="ATPase_dyneun-rel_AAA"/>
</dbReference>
<dbReference type="AlphaFoldDB" id="A0A8S3XYY0"/>
<proteinExistence type="predicted"/>
<name>A0A8S3XYY0_PARAO</name>
<reference evidence="4" key="1">
    <citation type="submission" date="2021-04" db="EMBL/GenBank/DDBJ databases">
        <authorList>
            <person name="Tunstrom K."/>
        </authorList>
    </citation>
    <scope>NUCLEOTIDE SEQUENCE</scope>
</reference>
<dbReference type="GO" id="GO:0005737">
    <property type="term" value="C:cytoplasm"/>
    <property type="evidence" value="ECO:0007669"/>
    <property type="project" value="TreeGrafter"/>
</dbReference>
<dbReference type="GO" id="GO:0016887">
    <property type="term" value="F:ATP hydrolysis activity"/>
    <property type="evidence" value="ECO:0007669"/>
    <property type="project" value="InterPro"/>
</dbReference>
<keyword evidence="2" id="KW-0732">Signal</keyword>
<accession>A0A8S3XYY0</accession>
<evidence type="ECO:0000313" key="5">
    <source>
        <dbReference type="Proteomes" id="UP000691718"/>
    </source>
</evidence>
<feature type="domain" description="ATPase dynein-related AAA" evidence="3">
    <location>
        <begin position="99"/>
        <end position="203"/>
    </location>
</feature>
<gene>
    <name evidence="4" type="ORF">PAPOLLO_LOCUS23282</name>
</gene>
<protein>
    <submittedName>
        <fullName evidence="4">(apollo) hypothetical protein</fullName>
    </submittedName>
</protein>
<dbReference type="GO" id="GO:0005524">
    <property type="term" value="F:ATP binding"/>
    <property type="evidence" value="ECO:0007669"/>
    <property type="project" value="InterPro"/>
</dbReference>
<feature type="signal peptide" evidence="2">
    <location>
        <begin position="1"/>
        <end position="18"/>
    </location>
</feature>